<gene>
    <name evidence="2" type="ORF">METZ01_LOCUS180638</name>
</gene>
<dbReference type="Gene3D" id="3.20.20.150">
    <property type="entry name" value="Divalent-metal-dependent TIM barrel enzymes"/>
    <property type="match status" value="1"/>
</dbReference>
<name>A0A382CPM5_9ZZZZ</name>
<dbReference type="InterPro" id="IPR036237">
    <property type="entry name" value="Xyl_isomerase-like_sf"/>
</dbReference>
<evidence type="ECO:0000313" key="2">
    <source>
        <dbReference type="EMBL" id="SVB27784.1"/>
    </source>
</evidence>
<feature type="domain" description="Xylose isomerase-like TIM barrel" evidence="1">
    <location>
        <begin position="24"/>
        <end position="209"/>
    </location>
</feature>
<protein>
    <recommendedName>
        <fullName evidence="1">Xylose isomerase-like TIM barrel domain-containing protein</fullName>
    </recommendedName>
</protein>
<proteinExistence type="predicted"/>
<feature type="non-terminal residue" evidence="2">
    <location>
        <position position="1"/>
    </location>
</feature>
<dbReference type="PANTHER" id="PTHR12110">
    <property type="entry name" value="HYDROXYPYRUVATE ISOMERASE"/>
    <property type="match status" value="1"/>
</dbReference>
<dbReference type="AlphaFoldDB" id="A0A382CPM5"/>
<sequence length="267" mass="28032">VKAAVKAGLCSITFRTLAAEEVLTAAVDAGLAGIEWGADVHVQVGDLGWATAMGRRCADVGLACPSYGTYLMAGRSTTDDGARAADTAGALGVTNLRIWAPFGVLPDAPATEREEVAAGVDALAAVAAERDLTTSLEFHPGTLTETAASTLDLLSAVNRPNLFTYWQPNPSLDDASALEELAAVRPRLSHLHVFSWGTGFDDRQPLADGAGVWERALEEPSGPDPWTDGGRERYAFLEYVLDDDPANLPGDAVTLRAWLGAGEPTDA</sequence>
<dbReference type="InterPro" id="IPR050312">
    <property type="entry name" value="IolE/XylAMocC-like"/>
</dbReference>
<dbReference type="InterPro" id="IPR013022">
    <property type="entry name" value="Xyl_isomerase-like_TIM-brl"/>
</dbReference>
<reference evidence="2" key="1">
    <citation type="submission" date="2018-05" db="EMBL/GenBank/DDBJ databases">
        <authorList>
            <person name="Lanie J.A."/>
            <person name="Ng W.-L."/>
            <person name="Kazmierczak K.M."/>
            <person name="Andrzejewski T.M."/>
            <person name="Davidsen T.M."/>
            <person name="Wayne K.J."/>
            <person name="Tettelin H."/>
            <person name="Glass J.I."/>
            <person name="Rusch D."/>
            <person name="Podicherti R."/>
            <person name="Tsui H.-C.T."/>
            <person name="Winkler M.E."/>
        </authorList>
    </citation>
    <scope>NUCLEOTIDE SEQUENCE</scope>
</reference>
<dbReference type="PANTHER" id="PTHR12110:SF41">
    <property type="entry name" value="INOSOSE DEHYDRATASE"/>
    <property type="match status" value="1"/>
</dbReference>
<dbReference type="SUPFAM" id="SSF51658">
    <property type="entry name" value="Xylose isomerase-like"/>
    <property type="match status" value="1"/>
</dbReference>
<dbReference type="EMBL" id="UINC01035417">
    <property type="protein sequence ID" value="SVB27784.1"/>
    <property type="molecule type" value="Genomic_DNA"/>
</dbReference>
<organism evidence="2">
    <name type="scientific">marine metagenome</name>
    <dbReference type="NCBI Taxonomy" id="408172"/>
    <lineage>
        <taxon>unclassified sequences</taxon>
        <taxon>metagenomes</taxon>
        <taxon>ecological metagenomes</taxon>
    </lineage>
</organism>
<evidence type="ECO:0000259" key="1">
    <source>
        <dbReference type="Pfam" id="PF01261"/>
    </source>
</evidence>
<dbReference type="Pfam" id="PF01261">
    <property type="entry name" value="AP_endonuc_2"/>
    <property type="match status" value="1"/>
</dbReference>
<accession>A0A382CPM5</accession>